<keyword evidence="2" id="KW-1185">Reference proteome</keyword>
<name>A0ABQ1RE94_9MICO</name>
<evidence type="ECO:0000313" key="2">
    <source>
        <dbReference type="Proteomes" id="UP000629365"/>
    </source>
</evidence>
<protein>
    <recommendedName>
        <fullName evidence="3">Bacteriocin-protection protein</fullName>
    </recommendedName>
</protein>
<gene>
    <name evidence="1" type="ORF">GCM10007269_04350</name>
</gene>
<dbReference type="RefSeq" id="WP_188434895.1">
    <property type="nucleotide sequence ID" value="NZ_BMCM01000001.1"/>
</dbReference>
<comment type="caution">
    <text evidence="1">The sequence shown here is derived from an EMBL/GenBank/DDBJ whole genome shotgun (WGS) entry which is preliminary data.</text>
</comment>
<sequence length="221" mass="24008">MDDEAGQAGGSAEKPAVFFRDAAEFRAWLELYHASEAELWMEVRKAHVHDRGLMWADAVPEALCFGWIDSVSQPIDDDRRRQRWTPRKAGSTWSKVNVAHVERLVAEGKMASAGLAAFEARSADRTGTYSHENDDAELEPEVQAVLDSSAAAQAFLDAAAAGYRKAVRHWISTAKRPATRIARAEQLVAESAAGRLVPFARPGKTPAWLVRAAAAAAAVEG</sequence>
<evidence type="ECO:0000313" key="1">
    <source>
        <dbReference type="EMBL" id="GGD64174.1"/>
    </source>
</evidence>
<dbReference type="Pfam" id="PF13376">
    <property type="entry name" value="OmdA"/>
    <property type="match status" value="1"/>
</dbReference>
<evidence type="ECO:0008006" key="3">
    <source>
        <dbReference type="Google" id="ProtNLM"/>
    </source>
</evidence>
<dbReference type="Proteomes" id="UP000629365">
    <property type="component" value="Unassembled WGS sequence"/>
</dbReference>
<dbReference type="EMBL" id="BMCM01000001">
    <property type="protein sequence ID" value="GGD64174.1"/>
    <property type="molecule type" value="Genomic_DNA"/>
</dbReference>
<proteinExistence type="predicted"/>
<organism evidence="1 2">
    <name type="scientific">Microbacterium murale</name>
    <dbReference type="NCBI Taxonomy" id="1081040"/>
    <lineage>
        <taxon>Bacteria</taxon>
        <taxon>Bacillati</taxon>
        <taxon>Actinomycetota</taxon>
        <taxon>Actinomycetes</taxon>
        <taxon>Micrococcales</taxon>
        <taxon>Microbacteriaceae</taxon>
        <taxon>Microbacterium</taxon>
    </lineage>
</organism>
<reference evidence="2" key="1">
    <citation type="journal article" date="2019" name="Int. J. Syst. Evol. Microbiol.">
        <title>The Global Catalogue of Microorganisms (GCM) 10K type strain sequencing project: providing services to taxonomists for standard genome sequencing and annotation.</title>
        <authorList>
            <consortium name="The Broad Institute Genomics Platform"/>
            <consortium name="The Broad Institute Genome Sequencing Center for Infectious Disease"/>
            <person name="Wu L."/>
            <person name="Ma J."/>
        </authorList>
    </citation>
    <scope>NUCLEOTIDE SEQUENCE [LARGE SCALE GENOMIC DNA]</scope>
    <source>
        <strain evidence="2">CCM 7640</strain>
    </source>
</reference>
<accession>A0ABQ1RE94</accession>